<dbReference type="PANTHER" id="PTHR30055:SF148">
    <property type="entry name" value="TETR-FAMILY TRANSCRIPTIONAL REGULATOR"/>
    <property type="match status" value="1"/>
</dbReference>
<dbReference type="Gene3D" id="1.10.10.60">
    <property type="entry name" value="Homeodomain-like"/>
    <property type="match status" value="1"/>
</dbReference>
<feature type="region of interest" description="Disordered" evidence="5">
    <location>
        <begin position="1"/>
        <end position="32"/>
    </location>
</feature>
<evidence type="ECO:0000313" key="8">
    <source>
        <dbReference type="Proteomes" id="UP001500466"/>
    </source>
</evidence>
<proteinExistence type="predicted"/>
<evidence type="ECO:0000313" key="7">
    <source>
        <dbReference type="EMBL" id="GAA4985723.1"/>
    </source>
</evidence>
<feature type="DNA-binding region" description="H-T-H motif" evidence="4">
    <location>
        <begin position="57"/>
        <end position="76"/>
    </location>
</feature>
<dbReference type="InterPro" id="IPR001647">
    <property type="entry name" value="HTH_TetR"/>
</dbReference>
<gene>
    <name evidence="7" type="ORF">GCM10023205_65210</name>
</gene>
<evidence type="ECO:0000256" key="3">
    <source>
        <dbReference type="ARBA" id="ARBA00023163"/>
    </source>
</evidence>
<dbReference type="PROSITE" id="PS01081">
    <property type="entry name" value="HTH_TETR_1"/>
    <property type="match status" value="1"/>
</dbReference>
<dbReference type="InterPro" id="IPR023772">
    <property type="entry name" value="DNA-bd_HTH_TetR-type_CS"/>
</dbReference>
<dbReference type="RefSeq" id="WP_345679361.1">
    <property type="nucleotide sequence ID" value="NZ_BAABHS010000030.1"/>
</dbReference>
<feature type="compositionally biased region" description="Low complexity" evidence="5">
    <location>
        <begin position="19"/>
        <end position="32"/>
    </location>
</feature>
<protein>
    <submittedName>
        <fullName evidence="7">TetR/AcrR family transcriptional regulator</fullName>
    </submittedName>
</protein>
<dbReference type="InterPro" id="IPR036271">
    <property type="entry name" value="Tet_transcr_reg_TetR-rel_C_sf"/>
</dbReference>
<dbReference type="InterPro" id="IPR050109">
    <property type="entry name" value="HTH-type_TetR-like_transc_reg"/>
</dbReference>
<evidence type="ECO:0000256" key="4">
    <source>
        <dbReference type="PROSITE-ProRule" id="PRU00335"/>
    </source>
</evidence>
<keyword evidence="2 4" id="KW-0238">DNA-binding</keyword>
<dbReference type="PROSITE" id="PS50977">
    <property type="entry name" value="HTH_TETR_2"/>
    <property type="match status" value="1"/>
</dbReference>
<reference evidence="8" key="1">
    <citation type="journal article" date="2019" name="Int. J. Syst. Evol. Microbiol.">
        <title>The Global Catalogue of Microorganisms (GCM) 10K type strain sequencing project: providing services to taxonomists for standard genome sequencing and annotation.</title>
        <authorList>
            <consortium name="The Broad Institute Genomics Platform"/>
            <consortium name="The Broad Institute Genome Sequencing Center for Infectious Disease"/>
            <person name="Wu L."/>
            <person name="Ma J."/>
        </authorList>
    </citation>
    <scope>NUCLEOTIDE SEQUENCE [LARGE SCALE GENOMIC DNA]</scope>
    <source>
        <strain evidence="8">JCM 17986</strain>
    </source>
</reference>
<dbReference type="Gene3D" id="1.10.357.10">
    <property type="entry name" value="Tetracycline Repressor, domain 2"/>
    <property type="match status" value="1"/>
</dbReference>
<dbReference type="PANTHER" id="PTHR30055">
    <property type="entry name" value="HTH-TYPE TRANSCRIPTIONAL REGULATOR RUTR"/>
    <property type="match status" value="1"/>
</dbReference>
<dbReference type="SUPFAM" id="SSF48498">
    <property type="entry name" value="Tetracyclin repressor-like, C-terminal domain"/>
    <property type="match status" value="1"/>
</dbReference>
<name>A0ABP9I244_9ACTN</name>
<dbReference type="SUPFAM" id="SSF46689">
    <property type="entry name" value="Homeodomain-like"/>
    <property type="match status" value="1"/>
</dbReference>
<evidence type="ECO:0000256" key="1">
    <source>
        <dbReference type="ARBA" id="ARBA00023015"/>
    </source>
</evidence>
<comment type="caution">
    <text evidence="7">The sequence shown here is derived from an EMBL/GenBank/DDBJ whole genome shotgun (WGS) entry which is preliminary data.</text>
</comment>
<keyword evidence="3" id="KW-0804">Transcription</keyword>
<accession>A0ABP9I244</accession>
<evidence type="ECO:0000259" key="6">
    <source>
        <dbReference type="PROSITE" id="PS50977"/>
    </source>
</evidence>
<dbReference type="EMBL" id="BAABHS010000030">
    <property type="protein sequence ID" value="GAA4985723.1"/>
    <property type="molecule type" value="Genomic_DNA"/>
</dbReference>
<keyword evidence="1" id="KW-0805">Transcription regulation</keyword>
<organism evidence="7 8">
    <name type="scientific">Yinghuangia aomiensis</name>
    <dbReference type="NCBI Taxonomy" id="676205"/>
    <lineage>
        <taxon>Bacteria</taxon>
        <taxon>Bacillati</taxon>
        <taxon>Actinomycetota</taxon>
        <taxon>Actinomycetes</taxon>
        <taxon>Kitasatosporales</taxon>
        <taxon>Streptomycetaceae</taxon>
        <taxon>Yinghuangia</taxon>
    </lineage>
</organism>
<dbReference type="Proteomes" id="UP001500466">
    <property type="component" value="Unassembled WGS sequence"/>
</dbReference>
<dbReference type="Pfam" id="PF00440">
    <property type="entry name" value="TetR_N"/>
    <property type="match status" value="1"/>
</dbReference>
<evidence type="ECO:0000256" key="2">
    <source>
        <dbReference type="ARBA" id="ARBA00023125"/>
    </source>
</evidence>
<dbReference type="InterPro" id="IPR009057">
    <property type="entry name" value="Homeodomain-like_sf"/>
</dbReference>
<feature type="domain" description="HTH tetR-type" evidence="6">
    <location>
        <begin position="33"/>
        <end position="94"/>
    </location>
</feature>
<evidence type="ECO:0000256" key="5">
    <source>
        <dbReference type="SAM" id="MobiDB-lite"/>
    </source>
</evidence>
<sequence length="219" mass="23591">MTTPLTDPAPADDGAPGTSRVPGARPRGRPRSAVAERAILDATMRLVAEQGSLAGLSIEAVAQEAGVGKATIYRRWPNKEALVIAALEAAEQPLPALPGDNVRDDLVLLLDAMRVNLIDARAEGLLSAVLGQVKQHPELGRRYHEVVIEKRRDAMRDVLRRGIASGELRDDVSIELMKDLLAAPMLTRKLMQELDLPPELPALIVDTVLAGIGTDRPQC</sequence>
<keyword evidence="8" id="KW-1185">Reference proteome</keyword>
<dbReference type="InterPro" id="IPR011075">
    <property type="entry name" value="TetR_C"/>
</dbReference>
<dbReference type="Pfam" id="PF16859">
    <property type="entry name" value="TetR_C_11"/>
    <property type="match status" value="1"/>
</dbReference>